<feature type="compositionally biased region" description="Polar residues" evidence="1">
    <location>
        <begin position="260"/>
        <end position="278"/>
    </location>
</feature>
<feature type="region of interest" description="Disordered" evidence="1">
    <location>
        <begin position="170"/>
        <end position="295"/>
    </location>
</feature>
<evidence type="ECO:0000256" key="2">
    <source>
        <dbReference type="SAM" id="SignalP"/>
    </source>
</evidence>
<dbReference type="EMBL" id="CAJNRD030001119">
    <property type="protein sequence ID" value="CAG5088642.1"/>
    <property type="molecule type" value="Genomic_DNA"/>
</dbReference>
<feature type="compositionally biased region" description="Low complexity" evidence="1">
    <location>
        <begin position="279"/>
        <end position="295"/>
    </location>
</feature>
<proteinExistence type="predicted"/>
<evidence type="ECO:0000313" key="3">
    <source>
        <dbReference type="EMBL" id="CAG5088642.1"/>
    </source>
</evidence>
<feature type="signal peptide" evidence="2">
    <location>
        <begin position="1"/>
        <end position="22"/>
    </location>
</feature>
<feature type="compositionally biased region" description="Low complexity" evidence="1">
    <location>
        <begin position="248"/>
        <end position="259"/>
    </location>
</feature>
<feature type="chain" id="PRO_5035300029" evidence="2">
    <location>
        <begin position="23"/>
        <end position="358"/>
    </location>
</feature>
<accession>A0A8J2HCH2</accession>
<reference evidence="3" key="1">
    <citation type="submission" date="2021-04" db="EMBL/GenBank/DDBJ databases">
        <authorList>
            <person name="Chebbi M.A.C M."/>
        </authorList>
    </citation>
    <scope>NUCLEOTIDE SEQUENCE</scope>
</reference>
<evidence type="ECO:0000256" key="1">
    <source>
        <dbReference type="SAM" id="MobiDB-lite"/>
    </source>
</evidence>
<feature type="region of interest" description="Disordered" evidence="1">
    <location>
        <begin position="111"/>
        <end position="131"/>
    </location>
</feature>
<dbReference type="AlphaFoldDB" id="A0A8J2HCH2"/>
<organism evidence="3 4">
    <name type="scientific">Cotesia congregata</name>
    <name type="common">Parasitoid wasp</name>
    <name type="synonym">Apanteles congregatus</name>
    <dbReference type="NCBI Taxonomy" id="51543"/>
    <lineage>
        <taxon>Eukaryota</taxon>
        <taxon>Metazoa</taxon>
        <taxon>Ecdysozoa</taxon>
        <taxon>Arthropoda</taxon>
        <taxon>Hexapoda</taxon>
        <taxon>Insecta</taxon>
        <taxon>Pterygota</taxon>
        <taxon>Neoptera</taxon>
        <taxon>Endopterygota</taxon>
        <taxon>Hymenoptera</taxon>
        <taxon>Apocrita</taxon>
        <taxon>Ichneumonoidea</taxon>
        <taxon>Braconidae</taxon>
        <taxon>Microgastrinae</taxon>
        <taxon>Cotesia</taxon>
    </lineage>
</organism>
<feature type="compositionally biased region" description="Low complexity" evidence="1">
    <location>
        <begin position="209"/>
        <end position="237"/>
    </location>
</feature>
<comment type="caution">
    <text evidence="3">The sequence shown here is derived from an EMBL/GenBank/DDBJ whole genome shotgun (WGS) entry which is preliminary data.</text>
</comment>
<feature type="compositionally biased region" description="Polar residues" evidence="1">
    <location>
        <begin position="192"/>
        <end position="208"/>
    </location>
</feature>
<protein>
    <submittedName>
        <fullName evidence="3">Uncharacterized protein</fullName>
    </submittedName>
</protein>
<feature type="compositionally biased region" description="Low complexity" evidence="1">
    <location>
        <begin position="174"/>
        <end position="191"/>
    </location>
</feature>
<sequence>MTSEKFFAQTCLIVCLIALVRSQTVWVDVDTGKILGVSEGQNQQNNNYGQNFNSPQYPFNYGGNQRPTVTENVSPLWNCRNSQTGAVIPISNEVMVSTFPEIIQQSQRANFPRNNYPNYHRRRQYDSSQYRQYEFTDNRGKRSTLNPEWVCTNTKTGDMLIIASEAMSDKFPGTNQQNTNNQYSSPYPNNPWLNGQNSPTQQPGQNIDQNQPNWGQNNINNNNNQNPPNWNQNQPNWDHNGQNIPGKQPEQNVPQNQPNWGQNDQNNLPNWGSNQNDNSVTRPSVTVTPRPTTEEPAIILTTKKPFPTLNPDIDWLQYIQPTTKPTITTSSTTTTKRPSLTQAIDGEGIIMPRGGFEQ</sequence>
<dbReference type="Proteomes" id="UP000786811">
    <property type="component" value="Unassembled WGS sequence"/>
</dbReference>
<dbReference type="OrthoDB" id="7696968at2759"/>
<keyword evidence="2" id="KW-0732">Signal</keyword>
<name>A0A8J2HCH2_COTCN</name>
<gene>
    <name evidence="3" type="ORF">HICCMSTLAB_LOCUS4921</name>
</gene>
<evidence type="ECO:0000313" key="4">
    <source>
        <dbReference type="Proteomes" id="UP000786811"/>
    </source>
</evidence>
<keyword evidence="4" id="KW-1185">Reference proteome</keyword>